<proteinExistence type="predicted"/>
<dbReference type="NCBIfam" id="NF005677">
    <property type="entry name" value="PRK07471.1"/>
    <property type="match status" value="1"/>
</dbReference>
<reference evidence="1 2" key="1">
    <citation type="submission" date="2016-10" db="EMBL/GenBank/DDBJ databases">
        <authorList>
            <person name="de Groot N.N."/>
        </authorList>
    </citation>
    <scope>NUCLEOTIDE SEQUENCE [LARGE SCALE GENOMIC DNA]</scope>
    <source>
        <strain evidence="1 2">ATCC 35022</strain>
    </source>
</reference>
<dbReference type="PANTHER" id="PTHR11669:SF8">
    <property type="entry name" value="DNA POLYMERASE III SUBUNIT DELTA"/>
    <property type="match status" value="1"/>
</dbReference>
<protein>
    <submittedName>
        <fullName evidence="1">DNA polymerase-3 subunit delta</fullName>
    </submittedName>
</protein>
<dbReference type="EMBL" id="FMXQ01000002">
    <property type="protein sequence ID" value="SDB13822.1"/>
    <property type="molecule type" value="Genomic_DNA"/>
</dbReference>
<evidence type="ECO:0000313" key="1">
    <source>
        <dbReference type="EMBL" id="SDB13822.1"/>
    </source>
</evidence>
<dbReference type="SUPFAM" id="SSF52540">
    <property type="entry name" value="P-loop containing nucleoside triphosphate hydrolases"/>
    <property type="match status" value="1"/>
</dbReference>
<organism evidence="1 2">
    <name type="scientific">Bauldia litoralis</name>
    <dbReference type="NCBI Taxonomy" id="665467"/>
    <lineage>
        <taxon>Bacteria</taxon>
        <taxon>Pseudomonadati</taxon>
        <taxon>Pseudomonadota</taxon>
        <taxon>Alphaproteobacteria</taxon>
        <taxon>Hyphomicrobiales</taxon>
        <taxon>Kaistiaceae</taxon>
        <taxon>Bauldia</taxon>
    </lineage>
</organism>
<name>A0A1G6AZN5_9HYPH</name>
<dbReference type="PANTHER" id="PTHR11669">
    <property type="entry name" value="REPLICATION FACTOR C / DNA POLYMERASE III GAMMA-TAU SUBUNIT"/>
    <property type="match status" value="1"/>
</dbReference>
<accession>A0A1G6AZN5</accession>
<dbReference type="STRING" id="665467.SAMN02982931_01044"/>
<evidence type="ECO:0000313" key="2">
    <source>
        <dbReference type="Proteomes" id="UP000199071"/>
    </source>
</evidence>
<dbReference type="InterPro" id="IPR027417">
    <property type="entry name" value="P-loop_NTPase"/>
</dbReference>
<dbReference type="Gene3D" id="3.40.50.300">
    <property type="entry name" value="P-loop containing nucleotide triphosphate hydrolases"/>
    <property type="match status" value="1"/>
</dbReference>
<dbReference type="OrthoDB" id="9811073at2"/>
<dbReference type="GO" id="GO:0006261">
    <property type="term" value="P:DNA-templated DNA replication"/>
    <property type="evidence" value="ECO:0007669"/>
    <property type="project" value="TreeGrafter"/>
</dbReference>
<dbReference type="GO" id="GO:0009360">
    <property type="term" value="C:DNA polymerase III complex"/>
    <property type="evidence" value="ECO:0007669"/>
    <property type="project" value="TreeGrafter"/>
</dbReference>
<sequence>MAPRNEAKDIPRLDLLDGWPLPDSQADWYGDPAAETTLLDAYRGGRMHHAWLVGGPKGIGKATLAYRFARFAFAHPDPRSEAVAAATSLAIDPDDPAFRRVAGRGHPNLLTLERPYREDRKRFLTELSVDQIRRTVAFFGSTSGESGWRIAIVDPADEMNASAANALLKVLEEPPSRSLFFVICHSPGRLLPTIRSRCRRIDLAPLSTQAIVQAIQANEGGDFSDNDIALAAALSEGSLRRAILLLQDGGLAVYRRFAEFAARLPSADIGGMHALADSVSKRGADDAYDGFLDVVRGWLGRRVRGEGEPAGGPAPSTASAGLPLARWAEVWEKVNETAAEAEALNLDRKQVVLSILMSFAQATRM</sequence>
<dbReference type="InterPro" id="IPR050238">
    <property type="entry name" value="DNA_Rep/Repair_Clamp_Loader"/>
</dbReference>
<dbReference type="AlphaFoldDB" id="A0A1G6AZN5"/>
<dbReference type="RefSeq" id="WP_090875220.1">
    <property type="nucleotide sequence ID" value="NZ_FMXQ01000002.1"/>
</dbReference>
<gene>
    <name evidence="1" type="ORF">SAMN02982931_01044</name>
</gene>
<dbReference type="Pfam" id="PF13177">
    <property type="entry name" value="DNA_pol3_delta2"/>
    <property type="match status" value="1"/>
</dbReference>
<dbReference type="Proteomes" id="UP000199071">
    <property type="component" value="Unassembled WGS sequence"/>
</dbReference>
<keyword evidence="2" id="KW-1185">Reference proteome</keyword>